<reference evidence="8 9" key="1">
    <citation type="journal article" date="2024" name="Nat. Commun.">
        <title>Phylogenomics reveals the evolutionary origins of lichenization in chlorophyte algae.</title>
        <authorList>
            <person name="Puginier C."/>
            <person name="Libourel C."/>
            <person name="Otte J."/>
            <person name="Skaloud P."/>
            <person name="Haon M."/>
            <person name="Grisel S."/>
            <person name="Petersen M."/>
            <person name="Berrin J.G."/>
            <person name="Delaux P.M."/>
            <person name="Dal Grande F."/>
            <person name="Keller J."/>
        </authorList>
    </citation>
    <scope>NUCLEOTIDE SEQUENCE [LARGE SCALE GENOMIC DNA]</scope>
    <source>
        <strain evidence="8 9">SAG 216-7</strain>
    </source>
</reference>
<accession>A0ABR2Z088</accession>
<evidence type="ECO:0000256" key="1">
    <source>
        <dbReference type="ARBA" id="ARBA00022723"/>
    </source>
</evidence>
<evidence type="ECO:0000256" key="2">
    <source>
        <dbReference type="ARBA" id="ARBA00022771"/>
    </source>
</evidence>
<feature type="region of interest" description="Disordered" evidence="5">
    <location>
        <begin position="58"/>
        <end position="158"/>
    </location>
</feature>
<dbReference type="InterPro" id="IPR001965">
    <property type="entry name" value="Znf_PHD"/>
</dbReference>
<dbReference type="PROSITE" id="PS50016">
    <property type="entry name" value="ZF_PHD_2"/>
    <property type="match status" value="1"/>
</dbReference>
<dbReference type="EMBL" id="JALJOT010000002">
    <property type="protein sequence ID" value="KAK9917385.1"/>
    <property type="molecule type" value="Genomic_DNA"/>
</dbReference>
<feature type="region of interest" description="Disordered" evidence="5">
    <location>
        <begin position="394"/>
        <end position="414"/>
    </location>
</feature>
<keyword evidence="9" id="KW-1185">Reference proteome</keyword>
<dbReference type="Pfam" id="PF13831">
    <property type="entry name" value="PHD_2"/>
    <property type="match status" value="1"/>
</dbReference>
<evidence type="ECO:0008006" key="10">
    <source>
        <dbReference type="Google" id="ProtNLM"/>
    </source>
</evidence>
<dbReference type="InterPro" id="IPR011011">
    <property type="entry name" value="Znf_FYVE_PHD"/>
</dbReference>
<evidence type="ECO:0000313" key="8">
    <source>
        <dbReference type="EMBL" id="KAK9917385.1"/>
    </source>
</evidence>
<sequence>MALMAQTRQHLQPPNNDSNPASSAVVTCAQLHVLADQIRALRQISIQLYCLKNPTSWVRRPSSSGAVIRAPSSKVPAKTNGKKRLGRPSSSGTRKRRATPLKKEAAGRGKKARHLSDEEEEEKEDLDSDVPETDEDIAARGVAASAPSRRPRRRRSSAINFKEADSDAEVDDMEAGAQFAEGPARLPKFRSIVLSNPKTDTDIHCDVCGDAEGGENNAIVLCDGDGCTTAVHQQCYGVEALPEGEWRCDGCTAGLDPAASHCLLCPVAGGALRSVASLGTTVPPEGQGLSLWVHLACALWVPEVTLQHPDTVSGVQLNGLTAASAAVECGLCHQKGGGVIQCAFGVCWRGFHVLCARNAGNRLALREDGAPLGFCALHSKERFARTRRELEVGSAAVDEPAVDAPEDDEGLAEPNEYELQRLRNIERNKQRLAELQRTGL</sequence>
<dbReference type="CDD" id="cd15571">
    <property type="entry name" value="ePHD"/>
    <property type="match status" value="1"/>
</dbReference>
<name>A0ABR2Z088_9CHLO</name>
<feature type="compositionally biased region" description="Acidic residues" evidence="5">
    <location>
        <begin position="400"/>
        <end position="411"/>
    </location>
</feature>
<feature type="region of interest" description="Disordered" evidence="5">
    <location>
        <begin position="1"/>
        <end position="22"/>
    </location>
</feature>
<evidence type="ECO:0000256" key="4">
    <source>
        <dbReference type="PROSITE-ProRule" id="PRU00146"/>
    </source>
</evidence>
<dbReference type="InterPro" id="IPR013083">
    <property type="entry name" value="Znf_RING/FYVE/PHD"/>
</dbReference>
<evidence type="ECO:0000313" key="9">
    <source>
        <dbReference type="Proteomes" id="UP001491310"/>
    </source>
</evidence>
<dbReference type="SUPFAM" id="SSF57903">
    <property type="entry name" value="FYVE/PHD zinc finger"/>
    <property type="match status" value="1"/>
</dbReference>
<dbReference type="Pfam" id="PF13832">
    <property type="entry name" value="zf-HC5HC2H_2"/>
    <property type="match status" value="1"/>
</dbReference>
<dbReference type="PANTHER" id="PTHR13793:SF107">
    <property type="entry name" value="BROMODOMAIN-CONTAINING PROTEIN HOMOLOG"/>
    <property type="match status" value="1"/>
</dbReference>
<gene>
    <name evidence="8" type="ORF">WJX75_003818</name>
</gene>
<dbReference type="PROSITE" id="PS01359">
    <property type="entry name" value="ZF_PHD_1"/>
    <property type="match status" value="1"/>
</dbReference>
<dbReference type="InterPro" id="IPR019787">
    <property type="entry name" value="Znf_PHD-finger"/>
</dbReference>
<dbReference type="InterPro" id="IPR034732">
    <property type="entry name" value="EPHD"/>
</dbReference>
<dbReference type="InterPro" id="IPR019786">
    <property type="entry name" value="Zinc_finger_PHD-type_CS"/>
</dbReference>
<comment type="caution">
    <text evidence="8">The sequence shown here is derived from an EMBL/GenBank/DDBJ whole genome shotgun (WGS) entry which is preliminary data.</text>
</comment>
<dbReference type="CDD" id="cd15492">
    <property type="entry name" value="PHD_BRPF_JADE_like"/>
    <property type="match status" value="1"/>
</dbReference>
<evidence type="ECO:0000259" key="6">
    <source>
        <dbReference type="PROSITE" id="PS50016"/>
    </source>
</evidence>
<organism evidence="8 9">
    <name type="scientific">Coccomyxa subellipsoidea</name>
    <dbReference type="NCBI Taxonomy" id="248742"/>
    <lineage>
        <taxon>Eukaryota</taxon>
        <taxon>Viridiplantae</taxon>
        <taxon>Chlorophyta</taxon>
        <taxon>core chlorophytes</taxon>
        <taxon>Trebouxiophyceae</taxon>
        <taxon>Trebouxiophyceae incertae sedis</taxon>
        <taxon>Coccomyxaceae</taxon>
        <taxon>Coccomyxa</taxon>
    </lineage>
</organism>
<feature type="compositionally biased region" description="Acidic residues" evidence="5">
    <location>
        <begin position="117"/>
        <end position="136"/>
    </location>
</feature>
<keyword evidence="2 4" id="KW-0863">Zinc-finger</keyword>
<evidence type="ECO:0000256" key="5">
    <source>
        <dbReference type="SAM" id="MobiDB-lite"/>
    </source>
</evidence>
<dbReference type="PROSITE" id="PS51805">
    <property type="entry name" value="EPHD"/>
    <property type="match status" value="1"/>
</dbReference>
<evidence type="ECO:0000256" key="3">
    <source>
        <dbReference type="ARBA" id="ARBA00022833"/>
    </source>
</evidence>
<dbReference type="Gene3D" id="3.30.40.10">
    <property type="entry name" value="Zinc/RING finger domain, C3HC4 (zinc finger)"/>
    <property type="match status" value="2"/>
</dbReference>
<proteinExistence type="predicted"/>
<protein>
    <recommendedName>
        <fullName evidence="10">PHD-type domain-containing protein</fullName>
    </recommendedName>
</protein>
<keyword evidence="3" id="KW-0862">Zinc</keyword>
<dbReference type="Proteomes" id="UP001491310">
    <property type="component" value="Unassembled WGS sequence"/>
</dbReference>
<dbReference type="PANTHER" id="PTHR13793">
    <property type="entry name" value="PHD FINGER PROTEINS"/>
    <property type="match status" value="1"/>
</dbReference>
<feature type="compositionally biased region" description="Low complexity" evidence="5">
    <location>
        <begin position="139"/>
        <end position="148"/>
    </location>
</feature>
<keyword evidence="1" id="KW-0479">Metal-binding</keyword>
<dbReference type="SMART" id="SM00249">
    <property type="entry name" value="PHD"/>
    <property type="match status" value="2"/>
</dbReference>
<feature type="domain" description="PHD-type" evidence="6">
    <location>
        <begin position="202"/>
        <end position="254"/>
    </location>
</feature>
<dbReference type="InterPro" id="IPR050701">
    <property type="entry name" value="Histone_Mod_Regulator"/>
</dbReference>
<feature type="domain" description="PHD-type" evidence="7">
    <location>
        <begin position="259"/>
        <end position="379"/>
    </location>
</feature>
<evidence type="ECO:0000259" key="7">
    <source>
        <dbReference type="PROSITE" id="PS51805"/>
    </source>
</evidence>